<dbReference type="Proteomes" id="UP000057820">
    <property type="component" value="Chromosome 1"/>
</dbReference>
<dbReference type="EMBL" id="LN868938">
    <property type="protein sequence ID" value="CRY75343.1"/>
    <property type="molecule type" value="Genomic_DNA"/>
</dbReference>
<organism evidence="2 3">
    <name type="scientific">Nocardia farcinica</name>
    <dbReference type="NCBI Taxonomy" id="37329"/>
    <lineage>
        <taxon>Bacteria</taxon>
        <taxon>Bacillati</taxon>
        <taxon>Actinomycetota</taxon>
        <taxon>Actinomycetes</taxon>
        <taxon>Mycobacteriales</taxon>
        <taxon>Nocardiaceae</taxon>
        <taxon>Nocardia</taxon>
    </lineage>
</organism>
<evidence type="ECO:0000313" key="3">
    <source>
        <dbReference type="Proteomes" id="UP000057820"/>
    </source>
</evidence>
<dbReference type="AlphaFoldDB" id="A0A0H5NIJ7"/>
<gene>
    <name evidence="2" type="ORF">ERS450000_01282</name>
</gene>
<reference evidence="3" key="1">
    <citation type="submission" date="2015-03" db="EMBL/GenBank/DDBJ databases">
        <authorList>
            <consortium name="Pathogen Informatics"/>
        </authorList>
    </citation>
    <scope>NUCLEOTIDE SEQUENCE [LARGE SCALE GENOMIC DNA]</scope>
    <source>
        <strain evidence="3">NCTC11134</strain>
    </source>
</reference>
<dbReference type="KEGG" id="nfr:ERS450000_01282"/>
<protein>
    <submittedName>
        <fullName evidence="2">Uncharacterized protein</fullName>
    </submittedName>
</protein>
<evidence type="ECO:0000313" key="2">
    <source>
        <dbReference type="EMBL" id="CRY75343.1"/>
    </source>
</evidence>
<dbReference type="RefSeq" id="WP_240327440.1">
    <property type="nucleotide sequence ID" value="NZ_CP031418.1"/>
</dbReference>
<sequence length="575" mass="60564">MIRVPWRLLSRIASMSCSITLIAVSVSALSAADPDVSERIEWVYPSTSSVPSVISSVVRRHLPLPASAGPRPPECDQLSYLRFRSAAGPDEAARADRILVAQPGIFEGASAFESLARNTVAAAARQGAHLEFWALDRRSNCLEDHTGRLTGLRTGSLDVATAYYFGGAEIDGRRFAGFPVDGPAVAWLANQGLAQTLRDQYDLLRAELPDPAVRARKVLCGGHSLGGLITGNFAEWDFDGDPATTDDAGHRQCAGYFALDTAVSADPAALMPQAELPDLPPAVAAVLAAGTGRVGTALPVLAAPAVINPETMNLLALAGLAAHLEPEGVDQIVARLPRNPNVDATLRVLLAQDHRAVFTGHPDIRTLHATNTAVLGAILDDNSQPFAFLQASTGFLAPGTPVGPKSFPLPTAAAAALPLGPALFGTAKKFAPTGFDPGTVYRWSDYDAVDPARFDATTPDSEITSVHELARDLCEPPLDFTEWYFPTRLTLDTATPGGPGIDRHRRYPDAATGAPTITFVAADGVGVRPPPETPGRVVDLPGYNHLDVVTAAAEQNDGRPETVSTQLAAFAVAPS</sequence>
<keyword evidence="1" id="KW-0732">Signal</keyword>
<proteinExistence type="predicted"/>
<dbReference type="SUPFAM" id="SSF53474">
    <property type="entry name" value="alpha/beta-Hydrolases"/>
    <property type="match status" value="1"/>
</dbReference>
<dbReference type="InterPro" id="IPR029058">
    <property type="entry name" value="AB_hydrolase_fold"/>
</dbReference>
<evidence type="ECO:0000256" key="1">
    <source>
        <dbReference type="SAM" id="SignalP"/>
    </source>
</evidence>
<accession>A0A0H5NIJ7</accession>
<name>A0A0H5NIJ7_NOCFR</name>
<feature type="signal peptide" evidence="1">
    <location>
        <begin position="1"/>
        <end position="23"/>
    </location>
</feature>
<feature type="chain" id="PRO_5039404645" evidence="1">
    <location>
        <begin position="24"/>
        <end position="575"/>
    </location>
</feature>